<proteinExistence type="predicted"/>
<dbReference type="Proteomes" id="UP000501690">
    <property type="component" value="Linkage Group LG9"/>
</dbReference>
<reference evidence="1 2" key="1">
    <citation type="submission" date="2019-04" db="EMBL/GenBank/DDBJ databases">
        <title>An improved genome assembly and genetic linkage map for asparagus bean, Vigna unguiculata ssp. sesquipedialis.</title>
        <authorList>
            <person name="Xia Q."/>
            <person name="Zhang R."/>
            <person name="Dong Y."/>
        </authorList>
    </citation>
    <scope>NUCLEOTIDE SEQUENCE [LARGE SCALE GENOMIC DNA]</scope>
    <source>
        <tissue evidence="1">Leaf</tissue>
    </source>
</reference>
<evidence type="ECO:0000313" key="2">
    <source>
        <dbReference type="Proteomes" id="UP000501690"/>
    </source>
</evidence>
<protein>
    <submittedName>
        <fullName evidence="1">Uncharacterized protein</fullName>
    </submittedName>
</protein>
<evidence type="ECO:0000313" key="1">
    <source>
        <dbReference type="EMBL" id="QCE07077.1"/>
    </source>
</evidence>
<keyword evidence="2" id="KW-1185">Reference proteome</keyword>
<gene>
    <name evidence="1" type="ORF">DEO72_LG9g2093</name>
</gene>
<name>A0A4D6N502_VIGUN</name>
<sequence>MPQSPHLTPAVNVPSSTCLFCACNLPELFAHLDSTCTNVATIFSCEIAMLDAIHHTQPSHLHLQLCLVLSVCHVATIVAFTSKIAVTSSNARRTTNVAPRLLTTYNSQHRAPLRCPRVTIFFVQHFFWKPPLQHHSRGL</sequence>
<dbReference type="EMBL" id="CP039353">
    <property type="protein sequence ID" value="QCE07077.1"/>
    <property type="molecule type" value="Genomic_DNA"/>
</dbReference>
<organism evidence="1 2">
    <name type="scientific">Vigna unguiculata</name>
    <name type="common">Cowpea</name>
    <dbReference type="NCBI Taxonomy" id="3917"/>
    <lineage>
        <taxon>Eukaryota</taxon>
        <taxon>Viridiplantae</taxon>
        <taxon>Streptophyta</taxon>
        <taxon>Embryophyta</taxon>
        <taxon>Tracheophyta</taxon>
        <taxon>Spermatophyta</taxon>
        <taxon>Magnoliopsida</taxon>
        <taxon>eudicotyledons</taxon>
        <taxon>Gunneridae</taxon>
        <taxon>Pentapetalae</taxon>
        <taxon>rosids</taxon>
        <taxon>fabids</taxon>
        <taxon>Fabales</taxon>
        <taxon>Fabaceae</taxon>
        <taxon>Papilionoideae</taxon>
        <taxon>50 kb inversion clade</taxon>
        <taxon>NPAAA clade</taxon>
        <taxon>indigoferoid/millettioid clade</taxon>
        <taxon>Phaseoleae</taxon>
        <taxon>Vigna</taxon>
    </lineage>
</organism>
<accession>A0A4D6N502</accession>
<dbReference type="AlphaFoldDB" id="A0A4D6N502"/>